<protein>
    <submittedName>
        <fullName evidence="1">Uncharacterized protein</fullName>
    </submittedName>
</protein>
<organism evidence="1 2">
    <name type="scientific">Cucumis melo var. makuwa</name>
    <name type="common">Oriental melon</name>
    <dbReference type="NCBI Taxonomy" id="1194695"/>
    <lineage>
        <taxon>Eukaryota</taxon>
        <taxon>Viridiplantae</taxon>
        <taxon>Streptophyta</taxon>
        <taxon>Embryophyta</taxon>
        <taxon>Tracheophyta</taxon>
        <taxon>Spermatophyta</taxon>
        <taxon>Magnoliopsida</taxon>
        <taxon>eudicotyledons</taxon>
        <taxon>Gunneridae</taxon>
        <taxon>Pentapetalae</taxon>
        <taxon>rosids</taxon>
        <taxon>fabids</taxon>
        <taxon>Cucurbitales</taxon>
        <taxon>Cucurbitaceae</taxon>
        <taxon>Benincaseae</taxon>
        <taxon>Cucumis</taxon>
    </lineage>
</organism>
<evidence type="ECO:0000313" key="1">
    <source>
        <dbReference type="EMBL" id="TYK04326.1"/>
    </source>
</evidence>
<comment type="caution">
    <text evidence="1">The sequence shown here is derived from an EMBL/GenBank/DDBJ whole genome shotgun (WGS) entry which is preliminary data.</text>
</comment>
<sequence>MIARVRERARDWVEDEARARASWRATRSETEEGHRDYRFRLFLLSDFSI</sequence>
<dbReference type="AlphaFoldDB" id="A0A5D3C1N5"/>
<gene>
    <name evidence="1" type="ORF">E5676_scaffold527G00630</name>
</gene>
<accession>A0A5D3C1N5</accession>
<evidence type="ECO:0000313" key="2">
    <source>
        <dbReference type="Proteomes" id="UP000321947"/>
    </source>
</evidence>
<dbReference type="Proteomes" id="UP000321947">
    <property type="component" value="Unassembled WGS sequence"/>
</dbReference>
<name>A0A5D3C1N5_CUCMM</name>
<dbReference type="EMBL" id="SSTD01014408">
    <property type="protein sequence ID" value="TYK04326.1"/>
    <property type="molecule type" value="Genomic_DNA"/>
</dbReference>
<reference evidence="1 2" key="1">
    <citation type="submission" date="2019-08" db="EMBL/GenBank/DDBJ databases">
        <title>Draft genome sequences of two oriental melons (Cucumis melo L. var makuwa).</title>
        <authorList>
            <person name="Kwon S.-Y."/>
        </authorList>
    </citation>
    <scope>NUCLEOTIDE SEQUENCE [LARGE SCALE GENOMIC DNA]</scope>
    <source>
        <strain evidence="2">cv. Chang Bougi</strain>
        <tissue evidence="1">Leaf</tissue>
    </source>
</reference>
<proteinExistence type="predicted"/>